<sequence>MTNKEQFLFSALDLFKDMIKNGECSKQDINYFCDFSKRELDNRGASVGKKQWLTKEDASEMLGVSTSTFDRYVLKGGLPRGKKILGQKSLVWKREQVEQCKMLMLLKAK</sequence>
<name>A0A8S5SUB4_9CAUD</name>
<proteinExistence type="predicted"/>
<evidence type="ECO:0000313" key="1">
    <source>
        <dbReference type="EMBL" id="DAF54395.1"/>
    </source>
</evidence>
<reference evidence="1" key="1">
    <citation type="journal article" date="2021" name="Proc. Natl. Acad. Sci. U.S.A.">
        <title>A Catalog of Tens of Thousands of Viruses from Human Metagenomes Reveals Hidden Associations with Chronic Diseases.</title>
        <authorList>
            <person name="Tisza M.J."/>
            <person name="Buck C.B."/>
        </authorList>
    </citation>
    <scope>NUCLEOTIDE SEQUENCE</scope>
    <source>
        <strain evidence="1">CtKwY15</strain>
    </source>
</reference>
<dbReference type="SUPFAM" id="SSF46955">
    <property type="entry name" value="Putative DNA-binding domain"/>
    <property type="match status" value="1"/>
</dbReference>
<dbReference type="InterPro" id="IPR009061">
    <property type="entry name" value="DNA-bd_dom_put_sf"/>
</dbReference>
<organism evidence="1">
    <name type="scientific">Siphoviridae sp. ctKwY15</name>
    <dbReference type="NCBI Taxonomy" id="2827843"/>
    <lineage>
        <taxon>Viruses</taxon>
        <taxon>Duplodnaviria</taxon>
        <taxon>Heunggongvirae</taxon>
        <taxon>Uroviricota</taxon>
        <taxon>Caudoviricetes</taxon>
    </lineage>
</organism>
<dbReference type="EMBL" id="BK032679">
    <property type="protein sequence ID" value="DAF54395.1"/>
    <property type="molecule type" value="Genomic_DNA"/>
</dbReference>
<protein>
    <submittedName>
        <fullName evidence="1">Helix-turn-helix domain protein</fullName>
    </submittedName>
</protein>
<accession>A0A8S5SUB4</accession>